<proteinExistence type="predicted"/>
<evidence type="ECO:0000313" key="2">
    <source>
        <dbReference type="Proteomes" id="UP000297595"/>
    </source>
</evidence>
<reference evidence="1 2" key="1">
    <citation type="submission" date="2019-03" db="EMBL/GenBank/DDBJ databases">
        <title>Nematode-trapping fungi genome.</title>
        <authorList>
            <person name="Vidal-Diez De Ulzurrun G."/>
        </authorList>
    </citation>
    <scope>NUCLEOTIDE SEQUENCE [LARGE SCALE GENOMIC DNA]</scope>
    <source>
        <strain evidence="1 2">TWF154</strain>
    </source>
</reference>
<organism evidence="1 2">
    <name type="scientific">Orbilia oligospora</name>
    <name type="common">Nematode-trapping fungus</name>
    <name type="synonym">Arthrobotrys oligospora</name>
    <dbReference type="NCBI Taxonomy" id="2813651"/>
    <lineage>
        <taxon>Eukaryota</taxon>
        <taxon>Fungi</taxon>
        <taxon>Dikarya</taxon>
        <taxon>Ascomycota</taxon>
        <taxon>Pezizomycotina</taxon>
        <taxon>Orbiliomycetes</taxon>
        <taxon>Orbiliales</taxon>
        <taxon>Orbiliaceae</taxon>
        <taxon>Orbilia</taxon>
    </lineage>
</organism>
<gene>
    <name evidence="1" type="ORF">EYR41_002597</name>
</gene>
<dbReference type="EMBL" id="SOZJ01000002">
    <property type="protein sequence ID" value="TGJ70564.1"/>
    <property type="molecule type" value="Genomic_DNA"/>
</dbReference>
<evidence type="ECO:0000313" key="1">
    <source>
        <dbReference type="EMBL" id="TGJ70564.1"/>
    </source>
</evidence>
<name>A0A7C8TTD1_ORBOL</name>
<dbReference type="Proteomes" id="UP000297595">
    <property type="component" value="Unassembled WGS sequence"/>
</dbReference>
<dbReference type="AlphaFoldDB" id="A0A7C8TTD1"/>
<comment type="caution">
    <text evidence="1">The sequence shown here is derived from an EMBL/GenBank/DDBJ whole genome shotgun (WGS) entry which is preliminary data.</text>
</comment>
<dbReference type="OrthoDB" id="5301913at2759"/>
<accession>A0A7C8TTD1</accession>
<protein>
    <submittedName>
        <fullName evidence="1">Uncharacterized protein</fullName>
    </submittedName>
</protein>
<sequence length="495" mass="56482">MYKYHSRSSKRSLSLAPVGFYSDLILISECIDISRHKTPSKSKMQRSTTPKNGNPRDPFRFFPAELNILIIKGLRNKDLHNLSRCSKLCYLLCFPRRFDTSTITLTDGSIRLFQDGGLCEQYRTAIRSIQFDKTIVGKVSRPLGTDQEVFEVITQLRIWTEALNIFPRVQELYVSYKIPPVLENNVYTAVMSAIAAQPFYKDLQCLQFQVNKDAETSDPRRYEDLFTSLLPEDQDFLGEKISNNEVDALIRAKIPELASLTTARLLVDGICTPLISSKTTSWEGSTFYYIPLTKAPNLEDLCVETLTVSSKPRSNDPKPNTLENYKERLYSDPDHPHCFNSLIKLQYTADGIPSKNEIDALPETFPNLEVLEISQLELSRREDGSDTSLEDDRDGLHRYDGIGKLKHLVDVTMPWPAYEDAGSLNPGYLSGWIYRWIRDGARNLDVVAFEGTRYVMGRRDEIRVICEVGAAEVEVDLRGDTTVSRYEDIVPEDYY</sequence>